<evidence type="ECO:0000313" key="2">
    <source>
        <dbReference type="EMBL" id="SFP19979.1"/>
    </source>
</evidence>
<name>A0A1I5NDY3_9PSEU</name>
<sequence>MILVGDSLWDSGPAGEDTTDALSANGVAMKAANGELVEAQQGEAGSNAIGYMLRRSLTR</sequence>
<organism evidence="2 3">
    <name type="scientific">Amycolatopsis rubida</name>
    <dbReference type="NCBI Taxonomy" id="112413"/>
    <lineage>
        <taxon>Bacteria</taxon>
        <taxon>Bacillati</taxon>
        <taxon>Actinomycetota</taxon>
        <taxon>Actinomycetes</taxon>
        <taxon>Pseudonocardiales</taxon>
        <taxon>Pseudonocardiaceae</taxon>
        <taxon>Amycolatopsis</taxon>
    </lineage>
</organism>
<proteinExistence type="predicted"/>
<evidence type="ECO:0000256" key="1">
    <source>
        <dbReference type="SAM" id="MobiDB-lite"/>
    </source>
</evidence>
<feature type="region of interest" description="Disordered" evidence="1">
    <location>
        <begin position="1"/>
        <end position="20"/>
    </location>
</feature>
<accession>A0A1I5NDY3</accession>
<dbReference type="Proteomes" id="UP000199137">
    <property type="component" value="Unassembled WGS sequence"/>
</dbReference>
<protein>
    <submittedName>
        <fullName evidence="2">Uncharacterized protein</fullName>
    </submittedName>
</protein>
<reference evidence="3" key="1">
    <citation type="submission" date="2016-10" db="EMBL/GenBank/DDBJ databases">
        <authorList>
            <person name="Varghese N."/>
            <person name="Submissions S."/>
        </authorList>
    </citation>
    <scope>NUCLEOTIDE SEQUENCE [LARGE SCALE GENOMIC DNA]</scope>
    <source>
        <strain evidence="3">DSM 44637</strain>
    </source>
</reference>
<dbReference type="AlphaFoldDB" id="A0A1I5NDY3"/>
<evidence type="ECO:0000313" key="3">
    <source>
        <dbReference type="Proteomes" id="UP000199137"/>
    </source>
</evidence>
<dbReference type="EMBL" id="FOWC01000004">
    <property type="protein sequence ID" value="SFP19979.1"/>
    <property type="molecule type" value="Genomic_DNA"/>
</dbReference>
<gene>
    <name evidence="2" type="ORF">SAMN05421854_104356</name>
</gene>